<evidence type="ECO:0000256" key="1">
    <source>
        <dbReference type="SAM" id="MobiDB-lite"/>
    </source>
</evidence>
<dbReference type="GO" id="GO:0000166">
    <property type="term" value="F:nucleotide binding"/>
    <property type="evidence" value="ECO:0007669"/>
    <property type="project" value="InterPro"/>
</dbReference>
<dbReference type="PANTHER" id="PTHR43377">
    <property type="entry name" value="BILIVERDIN REDUCTASE A"/>
    <property type="match status" value="1"/>
</dbReference>
<proteinExistence type="predicted"/>
<dbReference type="Pfam" id="PF01408">
    <property type="entry name" value="GFO_IDH_MocA"/>
    <property type="match status" value="1"/>
</dbReference>
<dbReference type="InterPro" id="IPR036291">
    <property type="entry name" value="NAD(P)-bd_dom_sf"/>
</dbReference>
<dbReference type="EC" id="1.-.-.-" evidence="3"/>
<feature type="compositionally biased region" description="Gly residues" evidence="1">
    <location>
        <begin position="197"/>
        <end position="206"/>
    </location>
</feature>
<evidence type="ECO:0000313" key="3">
    <source>
        <dbReference type="EMBL" id="SLN61446.1"/>
    </source>
</evidence>
<reference evidence="3 4" key="1">
    <citation type="submission" date="2017-03" db="EMBL/GenBank/DDBJ databases">
        <authorList>
            <person name="Afonso C.L."/>
            <person name="Miller P.J."/>
            <person name="Scott M.A."/>
            <person name="Spackman E."/>
            <person name="Goraichik I."/>
            <person name="Dimitrov K.M."/>
            <person name="Suarez D.L."/>
            <person name="Swayne D.E."/>
        </authorList>
    </citation>
    <scope>NUCLEOTIDE SEQUENCE [LARGE SCALE GENOMIC DNA]</scope>
    <source>
        <strain evidence="3 4">CECT 7023</strain>
    </source>
</reference>
<dbReference type="InterPro" id="IPR051450">
    <property type="entry name" value="Gfo/Idh/MocA_Oxidoreductases"/>
</dbReference>
<dbReference type="GO" id="GO:0016491">
    <property type="term" value="F:oxidoreductase activity"/>
    <property type="evidence" value="ECO:0007669"/>
    <property type="project" value="UniProtKB-KW"/>
</dbReference>
<dbReference type="InterPro" id="IPR000683">
    <property type="entry name" value="Gfo/Idh/MocA-like_OxRdtase_N"/>
</dbReference>
<feature type="compositionally biased region" description="Basic residues" evidence="1">
    <location>
        <begin position="186"/>
        <end position="196"/>
    </location>
</feature>
<dbReference type="Gene3D" id="3.40.50.720">
    <property type="entry name" value="NAD(P)-binding Rossmann-like Domain"/>
    <property type="match status" value="1"/>
</dbReference>
<feature type="region of interest" description="Disordered" evidence="1">
    <location>
        <begin position="162"/>
        <end position="206"/>
    </location>
</feature>
<keyword evidence="4" id="KW-1185">Reference proteome</keyword>
<evidence type="ECO:0000259" key="2">
    <source>
        <dbReference type="Pfam" id="PF01408"/>
    </source>
</evidence>
<evidence type="ECO:0000313" key="4">
    <source>
        <dbReference type="Proteomes" id="UP000193900"/>
    </source>
</evidence>
<dbReference type="SUPFAM" id="SSF51735">
    <property type="entry name" value="NAD(P)-binding Rossmann-fold domains"/>
    <property type="match status" value="1"/>
</dbReference>
<keyword evidence="3" id="KW-0560">Oxidoreductase</keyword>
<gene>
    <name evidence="3" type="primary">yteT_2</name>
    <name evidence="3" type="ORF">ROA7023_02864</name>
</gene>
<dbReference type="RefSeq" id="WP_200812519.1">
    <property type="nucleotide sequence ID" value="NZ_FWFZ01000015.1"/>
</dbReference>
<dbReference type="AlphaFoldDB" id="A0A1Y5TJ04"/>
<dbReference type="PANTHER" id="PTHR43377:SF1">
    <property type="entry name" value="BILIVERDIN REDUCTASE A"/>
    <property type="match status" value="1"/>
</dbReference>
<protein>
    <submittedName>
        <fullName evidence="3">Putative oxidoreductase YteT</fullName>
        <ecNumber evidence="3">1.-.-.-</ecNumber>
    </submittedName>
</protein>
<dbReference type="Proteomes" id="UP000193900">
    <property type="component" value="Unassembled WGS sequence"/>
</dbReference>
<sequence length="206" mass="21655">MTFRGAGINVDHMHMGDLLRRGYDHPEAEIAAICDADPTRKAAAIDDFAIPGDRVFAAVAAATATGPDLVILCPATADHAQFVAQVAPFRANMLVEQPFASDLAGANRMIAACAAGGAMLAINWPLAWYPPHVATKRLIDEGTIGDVLGCISTTATSAQVRLRHRGQQGDAVVPRFRSARDPAAPRRPRGSRRARGSGRGAGPRAG</sequence>
<feature type="domain" description="Gfo/Idh/MocA-like oxidoreductase N-terminal" evidence="2">
    <location>
        <begin position="22"/>
        <end position="122"/>
    </location>
</feature>
<name>A0A1Y5TJ04_9RHOB</name>
<organism evidence="3 4">
    <name type="scientific">Roseisalinus antarcticus</name>
    <dbReference type="NCBI Taxonomy" id="254357"/>
    <lineage>
        <taxon>Bacteria</taxon>
        <taxon>Pseudomonadati</taxon>
        <taxon>Pseudomonadota</taxon>
        <taxon>Alphaproteobacteria</taxon>
        <taxon>Rhodobacterales</taxon>
        <taxon>Roseobacteraceae</taxon>
        <taxon>Roseisalinus</taxon>
    </lineage>
</organism>
<accession>A0A1Y5TJ04</accession>
<dbReference type="EMBL" id="FWFZ01000015">
    <property type="protein sequence ID" value="SLN61446.1"/>
    <property type="molecule type" value="Genomic_DNA"/>
</dbReference>